<evidence type="ECO:0000256" key="1">
    <source>
        <dbReference type="SAM" id="MobiDB-lite"/>
    </source>
</evidence>
<name>A0A428R1G7_9HYPO</name>
<dbReference type="OrthoDB" id="626167at2759"/>
<dbReference type="Proteomes" id="UP000288168">
    <property type="component" value="Unassembled WGS sequence"/>
</dbReference>
<keyword evidence="3" id="KW-1185">Reference proteome</keyword>
<reference evidence="2 3" key="1">
    <citation type="submission" date="2017-06" db="EMBL/GenBank/DDBJ databases">
        <title>Comparative genomic analysis of Ambrosia Fusariam Clade fungi.</title>
        <authorList>
            <person name="Stajich J.E."/>
            <person name="Carrillo J."/>
            <person name="Kijimoto T."/>
            <person name="Eskalen A."/>
            <person name="O'Donnell K."/>
            <person name="Kasson M."/>
        </authorList>
    </citation>
    <scope>NUCLEOTIDE SEQUENCE [LARGE SCALE GENOMIC DNA]</scope>
    <source>
        <strain evidence="2 3">NRRL62584</strain>
    </source>
</reference>
<accession>A0A428R1G7</accession>
<dbReference type="STRING" id="1325734.A0A428R1G7"/>
<evidence type="ECO:0000313" key="2">
    <source>
        <dbReference type="EMBL" id="RSL71494.1"/>
    </source>
</evidence>
<evidence type="ECO:0000313" key="3">
    <source>
        <dbReference type="Proteomes" id="UP000288168"/>
    </source>
</evidence>
<feature type="region of interest" description="Disordered" evidence="1">
    <location>
        <begin position="1"/>
        <end position="24"/>
    </location>
</feature>
<proteinExistence type="predicted"/>
<feature type="region of interest" description="Disordered" evidence="1">
    <location>
        <begin position="168"/>
        <end position="188"/>
    </location>
</feature>
<sequence length="188" mass="20585">MSEKDGPPVQTDRQINEKDGSYMLNLENSDTGSLKYVISDAEEKGLIGPASASTQQRWPWTSFQNSSGQPKTKEVLSQKVLSLCEKGSTSQSKLGAWQDIFEQVRQERSSAADLLCFMSFLNPQSTSKFVLGAYQHHRGGSKVSLDRDIEFLAECSLIIAAEDNNCRPYPDGTSGQAGLKKTKKLGSG</sequence>
<dbReference type="EMBL" id="NKCI01000006">
    <property type="protein sequence ID" value="RSL71494.1"/>
    <property type="molecule type" value="Genomic_DNA"/>
</dbReference>
<organism evidence="2 3">
    <name type="scientific">Fusarium duplospermum</name>
    <dbReference type="NCBI Taxonomy" id="1325734"/>
    <lineage>
        <taxon>Eukaryota</taxon>
        <taxon>Fungi</taxon>
        <taxon>Dikarya</taxon>
        <taxon>Ascomycota</taxon>
        <taxon>Pezizomycotina</taxon>
        <taxon>Sordariomycetes</taxon>
        <taxon>Hypocreomycetidae</taxon>
        <taxon>Hypocreales</taxon>
        <taxon>Nectriaceae</taxon>
        <taxon>Fusarium</taxon>
        <taxon>Fusarium solani species complex</taxon>
    </lineage>
</organism>
<comment type="caution">
    <text evidence="2">The sequence shown here is derived from an EMBL/GenBank/DDBJ whole genome shotgun (WGS) entry which is preliminary data.</text>
</comment>
<dbReference type="AlphaFoldDB" id="A0A428R1G7"/>
<protein>
    <submittedName>
        <fullName evidence="2">Uncharacterized protein</fullName>
    </submittedName>
</protein>
<gene>
    <name evidence="2" type="ORF">CEP54_001272</name>
</gene>